<keyword evidence="1" id="KW-0472">Membrane</keyword>
<evidence type="ECO:0000313" key="2">
    <source>
        <dbReference type="EMBL" id="KAK4198225.1"/>
    </source>
</evidence>
<accession>A0AAN6XCQ4</accession>
<proteinExistence type="predicted"/>
<sequence>LRKFFAEIDKQIFQKQKCFDMQRRKELLHLVRIAFYNTLVMLLWTLSFQILAKHLHLAIAPVIYALLHLVAHDVLGASWGILFSTTRTLVSRNSSPVRREFTAAEKELDDARQEWNVFKKSTFRRWTKMWAMVHDGALTKRLDDEMEYFGFQSSVWAYLPPKLSELLFEDEPRTRFLDSVDFDW</sequence>
<evidence type="ECO:0000313" key="3">
    <source>
        <dbReference type="Proteomes" id="UP001303160"/>
    </source>
</evidence>
<dbReference type="AlphaFoldDB" id="A0AAN6XCQ4"/>
<dbReference type="Proteomes" id="UP001303160">
    <property type="component" value="Unassembled WGS sequence"/>
</dbReference>
<feature type="transmembrane region" description="Helical" evidence="1">
    <location>
        <begin position="58"/>
        <end position="82"/>
    </location>
</feature>
<reference evidence="2" key="1">
    <citation type="journal article" date="2023" name="Mol. Phylogenet. Evol.">
        <title>Genome-scale phylogeny and comparative genomics of the fungal order Sordariales.</title>
        <authorList>
            <person name="Hensen N."/>
            <person name="Bonometti L."/>
            <person name="Westerberg I."/>
            <person name="Brannstrom I.O."/>
            <person name="Guillou S."/>
            <person name="Cros-Aarteil S."/>
            <person name="Calhoun S."/>
            <person name="Haridas S."/>
            <person name="Kuo A."/>
            <person name="Mondo S."/>
            <person name="Pangilinan J."/>
            <person name="Riley R."/>
            <person name="LaButti K."/>
            <person name="Andreopoulos B."/>
            <person name="Lipzen A."/>
            <person name="Chen C."/>
            <person name="Yan M."/>
            <person name="Daum C."/>
            <person name="Ng V."/>
            <person name="Clum A."/>
            <person name="Steindorff A."/>
            <person name="Ohm R.A."/>
            <person name="Martin F."/>
            <person name="Silar P."/>
            <person name="Natvig D.O."/>
            <person name="Lalanne C."/>
            <person name="Gautier V."/>
            <person name="Ament-Velasquez S.L."/>
            <person name="Kruys A."/>
            <person name="Hutchinson M.I."/>
            <person name="Powell A.J."/>
            <person name="Barry K."/>
            <person name="Miller A.N."/>
            <person name="Grigoriev I.V."/>
            <person name="Debuchy R."/>
            <person name="Gladieux P."/>
            <person name="Hiltunen Thoren M."/>
            <person name="Johannesson H."/>
        </authorList>
    </citation>
    <scope>NUCLEOTIDE SEQUENCE</scope>
    <source>
        <strain evidence="2">CBS 315.58</strain>
    </source>
</reference>
<reference evidence="2" key="2">
    <citation type="submission" date="2023-05" db="EMBL/GenBank/DDBJ databases">
        <authorList>
            <consortium name="Lawrence Berkeley National Laboratory"/>
            <person name="Steindorff A."/>
            <person name="Hensen N."/>
            <person name="Bonometti L."/>
            <person name="Westerberg I."/>
            <person name="Brannstrom I.O."/>
            <person name="Guillou S."/>
            <person name="Cros-Aarteil S."/>
            <person name="Calhoun S."/>
            <person name="Haridas S."/>
            <person name="Kuo A."/>
            <person name="Mondo S."/>
            <person name="Pangilinan J."/>
            <person name="Riley R."/>
            <person name="Labutti K."/>
            <person name="Andreopoulos B."/>
            <person name="Lipzen A."/>
            <person name="Chen C."/>
            <person name="Yanf M."/>
            <person name="Daum C."/>
            <person name="Ng V."/>
            <person name="Clum A."/>
            <person name="Ohm R."/>
            <person name="Martin F."/>
            <person name="Silar P."/>
            <person name="Natvig D."/>
            <person name="Lalanne C."/>
            <person name="Gautier V."/>
            <person name="Ament-Velasquez S.L."/>
            <person name="Kruys A."/>
            <person name="Hutchinson M.I."/>
            <person name="Powell A.J."/>
            <person name="Barry K."/>
            <person name="Miller A.N."/>
            <person name="Grigoriev I.V."/>
            <person name="Debuchy R."/>
            <person name="Gladieux P."/>
            <person name="Thoren M.H."/>
            <person name="Johannesson H."/>
        </authorList>
    </citation>
    <scope>NUCLEOTIDE SEQUENCE</scope>
    <source>
        <strain evidence="2">CBS 315.58</strain>
    </source>
</reference>
<name>A0AAN6XCQ4_9PEZI</name>
<keyword evidence="3" id="KW-1185">Reference proteome</keyword>
<comment type="caution">
    <text evidence="2">The sequence shown here is derived from an EMBL/GenBank/DDBJ whole genome shotgun (WGS) entry which is preliminary data.</text>
</comment>
<dbReference type="EMBL" id="MU863949">
    <property type="protein sequence ID" value="KAK4198225.1"/>
    <property type="molecule type" value="Genomic_DNA"/>
</dbReference>
<keyword evidence="1" id="KW-1133">Transmembrane helix</keyword>
<feature type="transmembrane region" description="Helical" evidence="1">
    <location>
        <begin position="33"/>
        <end position="52"/>
    </location>
</feature>
<evidence type="ECO:0000256" key="1">
    <source>
        <dbReference type="SAM" id="Phobius"/>
    </source>
</evidence>
<feature type="non-terminal residue" evidence="2">
    <location>
        <position position="1"/>
    </location>
</feature>
<keyword evidence="1" id="KW-0812">Transmembrane</keyword>
<organism evidence="2 3">
    <name type="scientific">Triangularia verruculosa</name>
    <dbReference type="NCBI Taxonomy" id="2587418"/>
    <lineage>
        <taxon>Eukaryota</taxon>
        <taxon>Fungi</taxon>
        <taxon>Dikarya</taxon>
        <taxon>Ascomycota</taxon>
        <taxon>Pezizomycotina</taxon>
        <taxon>Sordariomycetes</taxon>
        <taxon>Sordariomycetidae</taxon>
        <taxon>Sordariales</taxon>
        <taxon>Podosporaceae</taxon>
        <taxon>Triangularia</taxon>
    </lineage>
</organism>
<gene>
    <name evidence="2" type="ORF">QBC40DRAFT_179126</name>
</gene>
<protein>
    <submittedName>
        <fullName evidence="2">Uncharacterized protein</fullName>
    </submittedName>
</protein>